<dbReference type="InterPro" id="IPR002067">
    <property type="entry name" value="MCP"/>
</dbReference>
<sequence>MGETKSKAILRFQRIQGVAPLETTTLDEPLYRVVRLRYDSDGGRCGGAPDFACLSISGKRDSGNEDKLLAIVLIGKEEGIKGYWKGNLPQVIRVIPYSAVQLFAMTLTRQRVIGFWKTRCWSLCWHDIYLCGVLPVMLQMRLITYLLDVLRLRLAVEPGYRKMSEIALTMLREEGFASFYYGLGPSLIGIAPYIAVNFCIFDLVNADERFTLQPKDSTIATNSYNVSHCCYYHLISVRHSEKTNADERFTLQIGLGSHSRLEHKVGTAFTFGYVPTIRIIERDGIIGLYRGFVPKVLKNLPNSSISLTTFDIVKRLLSASEKEFQKIVDENFRKDKDETGVEESRSS</sequence>
<keyword evidence="2 7" id="KW-0813">Transport</keyword>
<evidence type="ECO:0000256" key="5">
    <source>
        <dbReference type="ARBA" id="ARBA00023136"/>
    </source>
</evidence>
<feature type="repeat" description="Solcar" evidence="6">
    <location>
        <begin position="8"/>
        <end position="111"/>
    </location>
</feature>
<comment type="similarity">
    <text evidence="7">Belongs to the mitochondrial carrier (TC 2.A.29) family.</text>
</comment>
<evidence type="ECO:0000256" key="2">
    <source>
        <dbReference type="ARBA" id="ARBA00022448"/>
    </source>
</evidence>
<dbReference type="PROSITE" id="PS50920">
    <property type="entry name" value="SOLCAR"/>
    <property type="match status" value="2"/>
</dbReference>
<name>A0A6A3B5Z5_HIBSY</name>
<evidence type="ECO:0000256" key="6">
    <source>
        <dbReference type="PROSITE-ProRule" id="PRU00282"/>
    </source>
</evidence>
<organism evidence="8 9">
    <name type="scientific">Hibiscus syriacus</name>
    <name type="common">Rose of Sharon</name>
    <dbReference type="NCBI Taxonomy" id="106335"/>
    <lineage>
        <taxon>Eukaryota</taxon>
        <taxon>Viridiplantae</taxon>
        <taxon>Streptophyta</taxon>
        <taxon>Embryophyta</taxon>
        <taxon>Tracheophyta</taxon>
        <taxon>Spermatophyta</taxon>
        <taxon>Magnoliopsida</taxon>
        <taxon>eudicotyledons</taxon>
        <taxon>Gunneridae</taxon>
        <taxon>Pentapetalae</taxon>
        <taxon>rosids</taxon>
        <taxon>malvids</taxon>
        <taxon>Malvales</taxon>
        <taxon>Malvaceae</taxon>
        <taxon>Malvoideae</taxon>
        <taxon>Hibiscus</taxon>
    </lineage>
</organism>
<accession>A0A6A3B5Z5</accession>
<dbReference type="InterPro" id="IPR023395">
    <property type="entry name" value="MCP_dom_sf"/>
</dbReference>
<keyword evidence="3 6" id="KW-0812">Transmembrane</keyword>
<reference evidence="8" key="1">
    <citation type="submission" date="2019-09" db="EMBL/GenBank/DDBJ databases">
        <title>Draft genome information of white flower Hibiscus syriacus.</title>
        <authorList>
            <person name="Kim Y.-M."/>
        </authorList>
    </citation>
    <scope>NUCLEOTIDE SEQUENCE [LARGE SCALE GENOMIC DNA]</scope>
    <source>
        <strain evidence="8">YM2019G1</strain>
    </source>
</reference>
<dbReference type="Pfam" id="PF00153">
    <property type="entry name" value="Mito_carr"/>
    <property type="match status" value="3"/>
</dbReference>
<comment type="subcellular location">
    <subcellularLocation>
        <location evidence="1">Membrane</location>
        <topology evidence="1">Multi-pass membrane protein</topology>
    </subcellularLocation>
</comment>
<dbReference type="SUPFAM" id="SSF103506">
    <property type="entry name" value="Mitochondrial carrier"/>
    <property type="match status" value="2"/>
</dbReference>
<feature type="repeat" description="Solcar" evidence="6">
    <location>
        <begin position="126"/>
        <end position="207"/>
    </location>
</feature>
<dbReference type="PANTHER" id="PTHR24089">
    <property type="entry name" value="SOLUTE CARRIER FAMILY 25"/>
    <property type="match status" value="1"/>
</dbReference>
<keyword evidence="4" id="KW-0677">Repeat</keyword>
<evidence type="ECO:0000313" key="9">
    <source>
        <dbReference type="Proteomes" id="UP000436088"/>
    </source>
</evidence>
<dbReference type="AlphaFoldDB" id="A0A6A3B5Z5"/>
<evidence type="ECO:0000256" key="3">
    <source>
        <dbReference type="ARBA" id="ARBA00022692"/>
    </source>
</evidence>
<protein>
    <submittedName>
        <fullName evidence="8">Envelope ADP,ATP carrier protein</fullName>
    </submittedName>
</protein>
<gene>
    <name evidence="8" type="ORF">F3Y22_tig00110280pilonHSYRG00059</name>
</gene>
<dbReference type="InterPro" id="IPR018108">
    <property type="entry name" value="MCP_transmembrane"/>
</dbReference>
<keyword evidence="5 6" id="KW-0472">Membrane</keyword>
<dbReference type="PRINTS" id="PR00926">
    <property type="entry name" value="MITOCARRIER"/>
</dbReference>
<evidence type="ECO:0000313" key="8">
    <source>
        <dbReference type="EMBL" id="KAE8711663.1"/>
    </source>
</evidence>
<proteinExistence type="inferred from homology"/>
<evidence type="ECO:0000256" key="4">
    <source>
        <dbReference type="ARBA" id="ARBA00022737"/>
    </source>
</evidence>
<evidence type="ECO:0000256" key="1">
    <source>
        <dbReference type="ARBA" id="ARBA00004141"/>
    </source>
</evidence>
<comment type="caution">
    <text evidence="8">The sequence shown here is derived from an EMBL/GenBank/DDBJ whole genome shotgun (WGS) entry which is preliminary data.</text>
</comment>
<dbReference type="Proteomes" id="UP000436088">
    <property type="component" value="Unassembled WGS sequence"/>
</dbReference>
<evidence type="ECO:0000256" key="7">
    <source>
        <dbReference type="RuleBase" id="RU000488"/>
    </source>
</evidence>
<dbReference type="EMBL" id="VEPZ02000909">
    <property type="protein sequence ID" value="KAE8711663.1"/>
    <property type="molecule type" value="Genomic_DNA"/>
</dbReference>
<dbReference type="Gene3D" id="1.50.40.10">
    <property type="entry name" value="Mitochondrial carrier domain"/>
    <property type="match status" value="2"/>
</dbReference>
<keyword evidence="9" id="KW-1185">Reference proteome</keyword>
<dbReference type="GO" id="GO:0055085">
    <property type="term" value="P:transmembrane transport"/>
    <property type="evidence" value="ECO:0007669"/>
    <property type="project" value="InterPro"/>
</dbReference>
<dbReference type="GO" id="GO:0016020">
    <property type="term" value="C:membrane"/>
    <property type="evidence" value="ECO:0007669"/>
    <property type="project" value="UniProtKB-SubCell"/>
</dbReference>